<protein>
    <submittedName>
        <fullName evidence="2">Uncharacterized protein</fullName>
    </submittedName>
</protein>
<gene>
    <name evidence="2" type="ORF">SAMEA4412661_02096</name>
</gene>
<sequence>MTPYVLMLLITISVISYIFYNFIKDKPIINVFIAVMIQSMLLFIIRFFWLKESFSDSFALSFDLLTIIIAIIYCIYKVNKKKRKTLDS</sequence>
<accession>A0A240C9V2</accession>
<keyword evidence="1" id="KW-0472">Membrane</keyword>
<dbReference type="AlphaFoldDB" id="A0A240C9V2"/>
<keyword evidence="1" id="KW-0812">Transmembrane</keyword>
<proteinExistence type="predicted"/>
<feature type="transmembrane region" description="Helical" evidence="1">
    <location>
        <begin position="57"/>
        <end position="76"/>
    </location>
</feature>
<feature type="transmembrane region" description="Helical" evidence="1">
    <location>
        <begin position="6"/>
        <end position="23"/>
    </location>
</feature>
<evidence type="ECO:0000313" key="3">
    <source>
        <dbReference type="Proteomes" id="UP000243706"/>
    </source>
</evidence>
<name>A0A240C9V2_9STAP</name>
<reference evidence="2 3" key="1">
    <citation type="submission" date="2017-06" db="EMBL/GenBank/DDBJ databases">
        <authorList>
            <consortium name="Pathogen Informatics"/>
        </authorList>
    </citation>
    <scope>NUCLEOTIDE SEQUENCE [LARGE SCALE GENOMIC DNA]</scope>
    <source>
        <strain evidence="2 3">NCTC13833</strain>
    </source>
</reference>
<organism evidence="2 3">
    <name type="scientific">Staphylococcus muscae</name>
    <dbReference type="NCBI Taxonomy" id="1294"/>
    <lineage>
        <taxon>Bacteria</taxon>
        <taxon>Bacillati</taxon>
        <taxon>Bacillota</taxon>
        <taxon>Bacilli</taxon>
        <taxon>Bacillales</taxon>
        <taxon>Staphylococcaceae</taxon>
        <taxon>Staphylococcus</taxon>
    </lineage>
</organism>
<evidence type="ECO:0000313" key="2">
    <source>
        <dbReference type="EMBL" id="SNW04744.1"/>
    </source>
</evidence>
<feature type="transmembrane region" description="Helical" evidence="1">
    <location>
        <begin position="30"/>
        <end position="51"/>
    </location>
</feature>
<dbReference type="EMBL" id="LT906464">
    <property type="protein sequence ID" value="SNW04744.1"/>
    <property type="molecule type" value="Genomic_DNA"/>
</dbReference>
<dbReference type="KEGG" id="smus:C7J88_07085"/>
<evidence type="ECO:0000256" key="1">
    <source>
        <dbReference type="SAM" id="Phobius"/>
    </source>
</evidence>
<keyword evidence="1" id="KW-1133">Transmembrane helix</keyword>
<dbReference type="Proteomes" id="UP000243706">
    <property type="component" value="Chromosome 1"/>
</dbReference>